<name>A0AAE2BK92_9LAMI</name>
<dbReference type="GO" id="GO:0005739">
    <property type="term" value="C:mitochondrion"/>
    <property type="evidence" value="ECO:0007669"/>
    <property type="project" value="TreeGrafter"/>
</dbReference>
<evidence type="ECO:0000313" key="2">
    <source>
        <dbReference type="EMBL" id="KAK4388414.1"/>
    </source>
</evidence>
<feature type="compositionally biased region" description="Polar residues" evidence="1">
    <location>
        <begin position="92"/>
        <end position="112"/>
    </location>
</feature>
<comment type="caution">
    <text evidence="2">The sequence shown here is derived from an EMBL/GenBank/DDBJ whole genome shotgun (WGS) entry which is preliminary data.</text>
</comment>
<evidence type="ECO:0000313" key="3">
    <source>
        <dbReference type="Proteomes" id="UP001289374"/>
    </source>
</evidence>
<dbReference type="PANTHER" id="PTHR31346:SF1">
    <property type="entry name" value="MULTIPLE ORGANELLAR RNA EDITING FACTOR 3, MITOCHONDRIAL"/>
    <property type="match status" value="1"/>
</dbReference>
<gene>
    <name evidence="2" type="ORF">Sango_2448000</name>
</gene>
<dbReference type="EMBL" id="JACGWL010000014">
    <property type="protein sequence ID" value="KAK4388414.1"/>
    <property type="molecule type" value="Genomic_DNA"/>
</dbReference>
<dbReference type="PANTHER" id="PTHR31346">
    <property type="entry name" value="MULTIPLE ORGANELLAR RNA EDITING FACTOR 2, CHLOROPLASTIC-RELATED-RELATED"/>
    <property type="match status" value="1"/>
</dbReference>
<feature type="compositionally biased region" description="Basic and acidic residues" evidence="1">
    <location>
        <begin position="71"/>
        <end position="89"/>
    </location>
</feature>
<reference evidence="2" key="1">
    <citation type="submission" date="2020-06" db="EMBL/GenBank/DDBJ databases">
        <authorList>
            <person name="Li T."/>
            <person name="Hu X."/>
            <person name="Zhang T."/>
            <person name="Song X."/>
            <person name="Zhang H."/>
            <person name="Dai N."/>
            <person name="Sheng W."/>
            <person name="Hou X."/>
            <person name="Wei L."/>
        </authorList>
    </citation>
    <scope>NUCLEOTIDE SEQUENCE</scope>
    <source>
        <strain evidence="2">K16</strain>
        <tissue evidence="2">Leaf</tissue>
    </source>
</reference>
<evidence type="ECO:0000256" key="1">
    <source>
        <dbReference type="SAM" id="MobiDB-lite"/>
    </source>
</evidence>
<dbReference type="GO" id="GO:0080156">
    <property type="term" value="P:mitochondrial mRNA modification"/>
    <property type="evidence" value="ECO:0007669"/>
    <property type="project" value="TreeGrafter"/>
</dbReference>
<accession>A0AAE2BK92</accession>
<keyword evidence="3" id="KW-1185">Reference proteome</keyword>
<protein>
    <submittedName>
        <fullName evidence="2">Multiple organellar RNA editing factor 3, mitochondrial</fullName>
    </submittedName>
</protein>
<feature type="region of interest" description="Disordered" evidence="1">
    <location>
        <begin position="58"/>
        <end position="123"/>
    </location>
</feature>
<dbReference type="Proteomes" id="UP001289374">
    <property type="component" value="Unassembled WGS sequence"/>
</dbReference>
<dbReference type="GO" id="GO:0016554">
    <property type="term" value="P:cytidine to uridine editing"/>
    <property type="evidence" value="ECO:0007669"/>
    <property type="project" value="InterPro"/>
</dbReference>
<proteinExistence type="predicted"/>
<dbReference type="InterPro" id="IPR039206">
    <property type="entry name" value="MORF/ORRM1/DAG-like"/>
</dbReference>
<dbReference type="AlphaFoldDB" id="A0AAE2BK92"/>
<organism evidence="2 3">
    <name type="scientific">Sesamum angolense</name>
    <dbReference type="NCBI Taxonomy" id="2727404"/>
    <lineage>
        <taxon>Eukaryota</taxon>
        <taxon>Viridiplantae</taxon>
        <taxon>Streptophyta</taxon>
        <taxon>Embryophyta</taxon>
        <taxon>Tracheophyta</taxon>
        <taxon>Spermatophyta</taxon>
        <taxon>Magnoliopsida</taxon>
        <taxon>eudicotyledons</taxon>
        <taxon>Gunneridae</taxon>
        <taxon>Pentapetalae</taxon>
        <taxon>asterids</taxon>
        <taxon>lamiids</taxon>
        <taxon>Lamiales</taxon>
        <taxon>Pedaliaceae</taxon>
        <taxon>Sesamum</taxon>
    </lineage>
</organism>
<sequence>MIITKSQYHRRLGEVQWLVLGLPGVLWVLPDSYLDVPNKDYGGDLFVDGKVIHRPQYRFSERQNARSRPRPRYDRRHETMQVQKREPMQRETWASNQQLPAEQQTTTASPSVAQGVGGGYPTK</sequence>
<reference evidence="2" key="2">
    <citation type="journal article" date="2024" name="Plant">
        <title>Genomic evolution and insights into agronomic trait innovations of Sesamum species.</title>
        <authorList>
            <person name="Miao H."/>
            <person name="Wang L."/>
            <person name="Qu L."/>
            <person name="Liu H."/>
            <person name="Sun Y."/>
            <person name="Le M."/>
            <person name="Wang Q."/>
            <person name="Wei S."/>
            <person name="Zheng Y."/>
            <person name="Lin W."/>
            <person name="Duan Y."/>
            <person name="Cao H."/>
            <person name="Xiong S."/>
            <person name="Wang X."/>
            <person name="Wei L."/>
            <person name="Li C."/>
            <person name="Ma Q."/>
            <person name="Ju M."/>
            <person name="Zhao R."/>
            <person name="Li G."/>
            <person name="Mu C."/>
            <person name="Tian Q."/>
            <person name="Mei H."/>
            <person name="Zhang T."/>
            <person name="Gao T."/>
            <person name="Zhang H."/>
        </authorList>
    </citation>
    <scope>NUCLEOTIDE SEQUENCE</scope>
    <source>
        <strain evidence="2">K16</strain>
    </source>
</reference>